<dbReference type="Gene3D" id="1.10.3680.10">
    <property type="entry name" value="TerB-like"/>
    <property type="match status" value="1"/>
</dbReference>
<keyword evidence="2" id="KW-1133">Transmembrane helix</keyword>
<protein>
    <submittedName>
        <fullName evidence="7">Uncharacterized conserved protein, tellurite resistance protein B (TerB) family</fullName>
    </submittedName>
</protein>
<name>A0A1H1HX62_9MICC</name>
<dbReference type="Pfam" id="PF15615">
    <property type="entry name" value="TerB_C"/>
    <property type="match status" value="1"/>
</dbReference>
<accession>A0A1H1HX62</accession>
<evidence type="ECO:0000259" key="4">
    <source>
        <dbReference type="Pfam" id="PF13208"/>
    </source>
</evidence>
<evidence type="ECO:0000256" key="1">
    <source>
        <dbReference type="SAM" id="MobiDB-lite"/>
    </source>
</evidence>
<feature type="region of interest" description="Disordered" evidence="1">
    <location>
        <begin position="352"/>
        <end position="414"/>
    </location>
</feature>
<dbReference type="InterPro" id="IPR025266">
    <property type="entry name" value="TerB_N"/>
</dbReference>
<gene>
    <name evidence="7" type="ORF">SAMN04489742_4760</name>
</gene>
<dbReference type="InterPro" id="IPR029024">
    <property type="entry name" value="TerB-like"/>
</dbReference>
<evidence type="ECO:0000313" key="8">
    <source>
        <dbReference type="Proteomes" id="UP000181917"/>
    </source>
</evidence>
<evidence type="ECO:0000259" key="6">
    <source>
        <dbReference type="Pfam" id="PF15615"/>
    </source>
</evidence>
<dbReference type="CDD" id="cd07176">
    <property type="entry name" value="terB"/>
    <property type="match status" value="1"/>
</dbReference>
<feature type="region of interest" description="Disordered" evidence="1">
    <location>
        <begin position="1026"/>
        <end position="1046"/>
    </location>
</feature>
<feature type="domain" description="TerB-C" evidence="6">
    <location>
        <begin position="987"/>
        <end position="1124"/>
    </location>
</feature>
<dbReference type="Pfam" id="PF05099">
    <property type="entry name" value="TerB"/>
    <property type="match status" value="1"/>
</dbReference>
<dbReference type="InterPro" id="IPR007791">
    <property type="entry name" value="DjlA_N"/>
</dbReference>
<feature type="compositionally biased region" description="Polar residues" evidence="1">
    <location>
        <begin position="377"/>
        <end position="389"/>
    </location>
</feature>
<keyword evidence="2" id="KW-0472">Membrane</keyword>
<evidence type="ECO:0000259" key="5">
    <source>
        <dbReference type="Pfam" id="PF14020"/>
    </source>
</evidence>
<keyword evidence="8" id="KW-1185">Reference proteome</keyword>
<feature type="domain" description="TerB N-terminal" evidence="4">
    <location>
        <begin position="419"/>
        <end position="626"/>
    </location>
</feature>
<dbReference type="EMBL" id="FNKH01000003">
    <property type="protein sequence ID" value="SDR30052.1"/>
    <property type="molecule type" value="Genomic_DNA"/>
</dbReference>
<feature type="domain" description="Co-chaperone DjlA N-terminal" evidence="3">
    <location>
        <begin position="833"/>
        <end position="941"/>
    </location>
</feature>
<sequence>MGFYVRKSLKAGPFRFNLSGSGVGVSAGVPGFRIGSGPRGNLVRMGAGGVYYQASLGKGQSPPSDRYDSAHLAPPASTSSDVIFEDQTGASIQTLLPTSSDDLVSQLNGASRRKPLTRWVVLAILLLGLATMPFGFFVFLLGVPLVWWAVLSDRARNSAVVFYDVDDEYAQRFQSLVDAGQYAAQSKGLWRVNESGSLNEGHQQKVNAGAGSLVRRAGASFSDQGPKELVTNIAVPGVTSGHSSIYFLPDRILVAEKGMFTDFGYDALQVLERDIEFIESPGAVPSDGMQVGTTWQYVNKKGGPDRRFKNNPVLPVMRYTDVLLTTSSGFRWILQLSQTDSAKHLAAQLRGRSALPERGRGGGGSVPVTPPSALHPGSQSMPLDSTVSGRQEDVKGITPAGGAPRPKAGSLDKARWYGPNESVQVGRGLQVAGMVYAGRTLSSPRGGTEPSLINPSLRLDLQNPDWSGQCLGYWPSYAEITAAGRAAYLGWLAQGRRIPDIPIGYVFLFMYGLERRVLVDIAAQPELAGELVQIRAEMVDLLRLYGDSSGSFSSYGSQFLDAIDFLMLQAPAAPQAPPPTLTESRWLVPIGLKVQLGNLAADGTPIPAEWALAWAWFHPEISVKTPVTRCPREFTRLFHIRYRQKYAEGFTVRPGKSRMKLNYRTASSQIGSVDLTMSHIPDVFAQQAPVKKLSALFEEVTAELDSYSRWLGRNPNRGGTLAAAALLPPDLIADDTGAVRDFRDWVSGKLAASDTALLSGAELFDHWPSGSADKLSKPDTVNLATLLASLGAGMEPDVRFGGPTIAAEAPVVLFRSQPGSPHSPTPAYSTALTMVHLAAAVTAADGHVAPAELDHLTAHLESSLQLTVPERTRLQAHLQWLGATEVKLSGLTKRLTGLTDVQRASLADMLVTLAAADGHIAPAEVTTLQKIYKLLGLDSSTVSSKIHAVMAAGSSPETQPVTVRPAGEADAGYPIPQSPAGFAASPAQTGRGFALDPTVIQAKMAETAAVSHLLIQIFDEDLQKQEPTAHIEAPEESEPEVSQEQFSPANAVAGLDPAHSKVVHALVGMEQLGWNEFQDLAALHGLLPEGALDTLNEAAFEASDEPLIEGEETLTVNAYALQELLS</sequence>
<dbReference type="InterPro" id="IPR025330">
    <property type="entry name" value="DUF4236"/>
</dbReference>
<dbReference type="SUPFAM" id="SSF158682">
    <property type="entry name" value="TerB-like"/>
    <property type="match status" value="1"/>
</dbReference>
<dbReference type="RefSeq" id="WP_083340045.1">
    <property type="nucleotide sequence ID" value="NZ_FNKH01000003.1"/>
</dbReference>
<dbReference type="AlphaFoldDB" id="A0A1H1HX62"/>
<keyword evidence="2" id="KW-0812">Transmembrane</keyword>
<feature type="domain" description="DUF4236" evidence="5">
    <location>
        <begin position="3"/>
        <end position="52"/>
    </location>
</feature>
<evidence type="ECO:0000256" key="2">
    <source>
        <dbReference type="SAM" id="Phobius"/>
    </source>
</evidence>
<dbReference type="STRING" id="37928.SAMN04489742_4760"/>
<organism evidence="7 8">
    <name type="scientific">Crystallibacter crystallopoietes</name>
    <dbReference type="NCBI Taxonomy" id="37928"/>
    <lineage>
        <taxon>Bacteria</taxon>
        <taxon>Bacillati</taxon>
        <taxon>Actinomycetota</taxon>
        <taxon>Actinomycetes</taxon>
        <taxon>Micrococcales</taxon>
        <taxon>Micrococcaceae</taxon>
        <taxon>Crystallibacter</taxon>
    </lineage>
</organism>
<evidence type="ECO:0000313" key="7">
    <source>
        <dbReference type="EMBL" id="SDR30052.1"/>
    </source>
</evidence>
<reference evidence="7 8" key="1">
    <citation type="submission" date="2016-10" db="EMBL/GenBank/DDBJ databases">
        <authorList>
            <person name="de Groot N.N."/>
        </authorList>
    </citation>
    <scope>NUCLEOTIDE SEQUENCE [LARGE SCALE GENOMIC DNA]</scope>
    <source>
        <strain evidence="7 8">DSM 20117</strain>
    </source>
</reference>
<proteinExistence type="predicted"/>
<dbReference type="Proteomes" id="UP000181917">
    <property type="component" value="Unassembled WGS sequence"/>
</dbReference>
<dbReference type="Pfam" id="PF14020">
    <property type="entry name" value="DUF4236"/>
    <property type="match status" value="1"/>
</dbReference>
<dbReference type="Pfam" id="PF13208">
    <property type="entry name" value="TerB_N"/>
    <property type="match status" value="1"/>
</dbReference>
<feature type="transmembrane region" description="Helical" evidence="2">
    <location>
        <begin position="119"/>
        <end position="150"/>
    </location>
</feature>
<dbReference type="InterPro" id="IPR028932">
    <property type="entry name" value="TerB-C"/>
</dbReference>
<evidence type="ECO:0000259" key="3">
    <source>
        <dbReference type="Pfam" id="PF05099"/>
    </source>
</evidence>